<dbReference type="Pfam" id="PF03791">
    <property type="entry name" value="KNOX2"/>
    <property type="match status" value="1"/>
</dbReference>
<dbReference type="InterPro" id="IPR005541">
    <property type="entry name" value="KNOX2"/>
</dbReference>
<name>A0A8X8ZUR1_SALSN</name>
<dbReference type="AlphaFoldDB" id="A0A8X8ZUR1"/>
<protein>
    <recommendedName>
        <fullName evidence="2">KNOX2 domain-containing protein</fullName>
    </recommendedName>
</protein>
<reference evidence="3" key="1">
    <citation type="submission" date="2018-01" db="EMBL/GenBank/DDBJ databases">
        <authorList>
            <person name="Mao J.F."/>
        </authorList>
    </citation>
    <scope>NUCLEOTIDE SEQUENCE</scope>
    <source>
        <strain evidence="3">Huo1</strain>
        <tissue evidence="3">Leaf</tissue>
    </source>
</reference>
<organism evidence="3">
    <name type="scientific">Salvia splendens</name>
    <name type="common">Scarlet sage</name>
    <dbReference type="NCBI Taxonomy" id="180675"/>
    <lineage>
        <taxon>Eukaryota</taxon>
        <taxon>Viridiplantae</taxon>
        <taxon>Streptophyta</taxon>
        <taxon>Embryophyta</taxon>
        <taxon>Tracheophyta</taxon>
        <taxon>Spermatophyta</taxon>
        <taxon>Magnoliopsida</taxon>
        <taxon>eudicotyledons</taxon>
        <taxon>Gunneridae</taxon>
        <taxon>Pentapetalae</taxon>
        <taxon>asterids</taxon>
        <taxon>lamiids</taxon>
        <taxon>Lamiales</taxon>
        <taxon>Lamiaceae</taxon>
        <taxon>Nepetoideae</taxon>
        <taxon>Mentheae</taxon>
        <taxon>Salviinae</taxon>
        <taxon>Salvia</taxon>
        <taxon>Salvia subgen. Calosphace</taxon>
        <taxon>core Calosphace</taxon>
    </lineage>
</organism>
<gene>
    <name evidence="3" type="ORF">SASPL_121406</name>
</gene>
<feature type="compositionally biased region" description="Basic and acidic residues" evidence="1">
    <location>
        <begin position="80"/>
        <end position="95"/>
    </location>
</feature>
<evidence type="ECO:0000256" key="1">
    <source>
        <dbReference type="SAM" id="MobiDB-lite"/>
    </source>
</evidence>
<keyword evidence="4" id="KW-1185">Reference proteome</keyword>
<reference evidence="3" key="2">
    <citation type="submission" date="2020-08" db="EMBL/GenBank/DDBJ databases">
        <title>Plant Genome Project.</title>
        <authorList>
            <person name="Zhang R.-G."/>
        </authorList>
    </citation>
    <scope>NUCLEOTIDE SEQUENCE</scope>
    <source>
        <strain evidence="3">Huo1</strain>
        <tissue evidence="3">Leaf</tissue>
    </source>
</reference>
<evidence type="ECO:0000313" key="4">
    <source>
        <dbReference type="Proteomes" id="UP000298416"/>
    </source>
</evidence>
<dbReference type="SMART" id="SM01256">
    <property type="entry name" value="KNOX2"/>
    <property type="match status" value="1"/>
</dbReference>
<accession>A0A8X8ZUR1</accession>
<proteinExistence type="predicted"/>
<dbReference type="GO" id="GO:0005634">
    <property type="term" value="C:nucleus"/>
    <property type="evidence" value="ECO:0007669"/>
    <property type="project" value="InterPro"/>
</dbReference>
<feature type="region of interest" description="Disordered" evidence="1">
    <location>
        <begin position="73"/>
        <end position="101"/>
    </location>
</feature>
<comment type="caution">
    <text evidence="3">The sequence shown here is derived from an EMBL/GenBank/DDBJ whole genome shotgun (WGS) entry which is preliminary data.</text>
</comment>
<feature type="domain" description="KNOX2" evidence="2">
    <location>
        <begin position="16"/>
        <end position="67"/>
    </location>
</feature>
<evidence type="ECO:0000259" key="2">
    <source>
        <dbReference type="SMART" id="SM01256"/>
    </source>
</evidence>
<dbReference type="EMBL" id="PNBA02000007">
    <property type="protein sequence ID" value="KAG6419192.1"/>
    <property type="molecule type" value="Genomic_DNA"/>
</dbReference>
<dbReference type="GO" id="GO:0003677">
    <property type="term" value="F:DNA binding"/>
    <property type="evidence" value="ECO:0007669"/>
    <property type="project" value="InterPro"/>
</dbReference>
<dbReference type="Proteomes" id="UP000298416">
    <property type="component" value="Unassembled WGS sequence"/>
</dbReference>
<evidence type="ECO:0000313" key="3">
    <source>
        <dbReference type="EMBL" id="KAG6419192.1"/>
    </source>
</evidence>
<sequence length="101" mass="11276">MAARLEEACASAGARGGCVQSGDPALDQFMEAYCEMLIKYEQELSKSLTEATLFFATVQRHFQAFTFCFSDSSAHTTTTNRDRSQKKDRTLGFEKETEEVA</sequence>